<reference evidence="7" key="1">
    <citation type="submission" date="2019-08" db="EMBL/GenBank/DDBJ databases">
        <authorList>
            <person name="Kucharzyk K."/>
            <person name="Murdoch R.W."/>
            <person name="Higgins S."/>
            <person name="Loffler F."/>
        </authorList>
    </citation>
    <scope>NUCLEOTIDE SEQUENCE</scope>
</reference>
<dbReference type="Gene3D" id="1.10.1060.10">
    <property type="entry name" value="Alpha-helical ferredoxin"/>
    <property type="match status" value="1"/>
</dbReference>
<keyword evidence="4" id="KW-0408">Iron</keyword>
<dbReference type="SUPFAM" id="SSF46548">
    <property type="entry name" value="alpha-helical ferredoxin"/>
    <property type="match status" value="1"/>
</dbReference>
<dbReference type="Pfam" id="PF13183">
    <property type="entry name" value="Fer4_8"/>
    <property type="match status" value="1"/>
</dbReference>
<comment type="caution">
    <text evidence="7">The sequence shown here is derived from an EMBL/GenBank/DDBJ whole genome shotgun (WGS) entry which is preliminary data.</text>
</comment>
<dbReference type="InterPro" id="IPR051460">
    <property type="entry name" value="HdrC_iron-sulfur_subunit"/>
</dbReference>
<evidence type="ECO:0000313" key="7">
    <source>
        <dbReference type="EMBL" id="MPL97761.1"/>
    </source>
</evidence>
<dbReference type="InterPro" id="IPR017896">
    <property type="entry name" value="4Fe4S_Fe-S-bd"/>
</dbReference>
<dbReference type="GO" id="GO:0051539">
    <property type="term" value="F:4 iron, 4 sulfur cluster binding"/>
    <property type="evidence" value="ECO:0007669"/>
    <property type="project" value="UniProtKB-KW"/>
</dbReference>
<keyword evidence="1" id="KW-0004">4Fe-4S</keyword>
<dbReference type="EMBL" id="VSSQ01000573">
    <property type="protein sequence ID" value="MPL97761.1"/>
    <property type="molecule type" value="Genomic_DNA"/>
</dbReference>
<proteinExistence type="predicted"/>
<dbReference type="InterPro" id="IPR009051">
    <property type="entry name" value="Helical_ferredxn"/>
</dbReference>
<accession>A0A644W250</accession>
<keyword evidence="3" id="KW-0560">Oxidoreductase</keyword>
<evidence type="ECO:0000256" key="5">
    <source>
        <dbReference type="ARBA" id="ARBA00023014"/>
    </source>
</evidence>
<evidence type="ECO:0000256" key="1">
    <source>
        <dbReference type="ARBA" id="ARBA00022485"/>
    </source>
</evidence>
<gene>
    <name evidence="7" type="ORF">SDC9_43956</name>
</gene>
<dbReference type="PANTHER" id="PTHR43255:SF1">
    <property type="entry name" value="IRON-SULFUR-BINDING OXIDOREDUCTASE FADF-RELATED"/>
    <property type="match status" value="1"/>
</dbReference>
<organism evidence="7">
    <name type="scientific">bioreactor metagenome</name>
    <dbReference type="NCBI Taxonomy" id="1076179"/>
    <lineage>
        <taxon>unclassified sequences</taxon>
        <taxon>metagenomes</taxon>
        <taxon>ecological metagenomes</taxon>
    </lineage>
</organism>
<evidence type="ECO:0000256" key="2">
    <source>
        <dbReference type="ARBA" id="ARBA00022723"/>
    </source>
</evidence>
<keyword evidence="2" id="KW-0479">Metal-binding</keyword>
<protein>
    <recommendedName>
        <fullName evidence="6">4Fe-4S ferredoxin-type domain-containing protein</fullName>
    </recommendedName>
</protein>
<feature type="domain" description="4Fe-4S ferredoxin-type" evidence="6">
    <location>
        <begin position="44"/>
        <end position="76"/>
    </location>
</feature>
<dbReference type="GO" id="GO:0016491">
    <property type="term" value="F:oxidoreductase activity"/>
    <property type="evidence" value="ECO:0007669"/>
    <property type="project" value="UniProtKB-KW"/>
</dbReference>
<evidence type="ECO:0000256" key="4">
    <source>
        <dbReference type="ARBA" id="ARBA00023004"/>
    </source>
</evidence>
<dbReference type="InterPro" id="IPR017900">
    <property type="entry name" value="4Fe4S_Fe_S_CS"/>
</dbReference>
<dbReference type="AlphaFoldDB" id="A0A644W250"/>
<evidence type="ECO:0000256" key="3">
    <source>
        <dbReference type="ARBA" id="ARBA00023002"/>
    </source>
</evidence>
<dbReference type="GO" id="GO:0005886">
    <property type="term" value="C:plasma membrane"/>
    <property type="evidence" value="ECO:0007669"/>
    <property type="project" value="TreeGrafter"/>
</dbReference>
<dbReference type="GO" id="GO:0046872">
    <property type="term" value="F:metal ion binding"/>
    <property type="evidence" value="ECO:0007669"/>
    <property type="project" value="UniProtKB-KW"/>
</dbReference>
<dbReference type="PANTHER" id="PTHR43255">
    <property type="entry name" value="IRON-SULFUR-BINDING OXIDOREDUCTASE FADF-RELATED-RELATED"/>
    <property type="match status" value="1"/>
</dbReference>
<keyword evidence="5" id="KW-0411">Iron-sulfur</keyword>
<evidence type="ECO:0000259" key="6">
    <source>
        <dbReference type="PROSITE" id="PS51379"/>
    </source>
</evidence>
<dbReference type="PROSITE" id="PS51379">
    <property type="entry name" value="4FE4S_FER_2"/>
    <property type="match status" value="1"/>
</dbReference>
<sequence>MYMLIFCQSPLILPVQEFFITLSTEIIYKGMEGNSGSLYERLMSDIHMQEGLSACINCGTCTAICPAAMFYKYDPREIVVTVASRDEQKIEELLKSDTIWACGECMSCKTRCPRGNAPGLVIIALRVLSEETGFFVESEKGRQVLAIKRMIGQSILDTGYCVWFDHLNLGAFPEQGPNWQWVRDNASEVLDKTGASYRKETSGALRTIPQKDLDELHKIFEVTGGMKRYETIENFSRKKAEEIGLQFDETNDCEYFQHVYSYNSHKLENNEG</sequence>
<name>A0A644W250_9ZZZZ</name>
<dbReference type="PROSITE" id="PS00198">
    <property type="entry name" value="4FE4S_FER_1"/>
    <property type="match status" value="1"/>
</dbReference>